<feature type="binding site" evidence="9">
    <location>
        <position position="205"/>
    </location>
    <ligand>
        <name>NADPH</name>
        <dbReference type="ChEBI" id="CHEBI:57783"/>
    </ligand>
</feature>
<dbReference type="Pfam" id="PF08436">
    <property type="entry name" value="DXP_redisom_C"/>
    <property type="match status" value="1"/>
</dbReference>
<dbReference type="GO" id="GO:0051484">
    <property type="term" value="P:isopentenyl diphosphate biosynthetic process, methylerythritol 4-phosphate pathway involved in terpenoid biosynthetic process"/>
    <property type="evidence" value="ECO:0007669"/>
    <property type="project" value="UniProtKB-ARBA"/>
</dbReference>
<evidence type="ECO:0000259" key="11">
    <source>
        <dbReference type="Pfam" id="PF08436"/>
    </source>
</evidence>
<feature type="binding site" evidence="9">
    <location>
        <position position="217"/>
    </location>
    <ligand>
        <name>1-deoxy-D-xylulose 5-phosphate</name>
        <dbReference type="ChEBI" id="CHEBI:57792"/>
    </ligand>
</feature>
<feature type="binding site" evidence="9">
    <location>
        <position position="13"/>
    </location>
    <ligand>
        <name>NADPH</name>
        <dbReference type="ChEBI" id="CHEBI:57783"/>
    </ligand>
</feature>
<evidence type="ECO:0000256" key="4">
    <source>
        <dbReference type="ARBA" id="ARBA00022857"/>
    </source>
</evidence>
<dbReference type="EMBL" id="NZEX01000169">
    <property type="protein sequence ID" value="MAH64543.1"/>
    <property type="molecule type" value="Genomic_DNA"/>
</dbReference>
<evidence type="ECO:0000313" key="13">
    <source>
        <dbReference type="EMBL" id="MAH64543.1"/>
    </source>
</evidence>
<keyword evidence="3 9" id="KW-0479">Metal-binding</keyword>
<feature type="binding site" evidence="9">
    <location>
        <position position="150"/>
    </location>
    <ligand>
        <name>Mn(2+)</name>
        <dbReference type="ChEBI" id="CHEBI:29035"/>
    </ligand>
</feature>
<feature type="domain" description="DXP reductoisomerase C-terminal" evidence="12">
    <location>
        <begin position="261"/>
        <end position="388"/>
    </location>
</feature>
<evidence type="ECO:0000256" key="1">
    <source>
        <dbReference type="ARBA" id="ARBA00005094"/>
    </source>
</evidence>
<protein>
    <recommendedName>
        <fullName evidence="9">1-deoxy-D-xylulose 5-phosphate reductoisomerase</fullName>
        <shortName evidence="9">DXP reductoisomerase</shortName>
        <ecNumber evidence="9">1.1.1.267</ecNumber>
    </recommendedName>
    <alternativeName>
        <fullName evidence="9">1-deoxyxylulose-5-phosphate reductoisomerase</fullName>
    </alternativeName>
    <alternativeName>
        <fullName evidence="9">2-C-methyl-D-erythritol 4-phosphate synthase</fullName>
    </alternativeName>
</protein>
<feature type="binding site" evidence="9">
    <location>
        <position position="152"/>
    </location>
    <ligand>
        <name>Mn(2+)</name>
        <dbReference type="ChEBI" id="CHEBI:29035"/>
    </ligand>
</feature>
<comment type="function">
    <text evidence="9">Catalyzes the NADPH-dependent rearrangement and reduction of 1-deoxy-D-xylulose-5-phosphate (DXP) to 2-C-methyl-D-erythritol 4-phosphate (MEP).</text>
</comment>
<feature type="binding site" evidence="9">
    <location>
        <position position="15"/>
    </location>
    <ligand>
        <name>NADPH</name>
        <dbReference type="ChEBI" id="CHEBI:57783"/>
    </ligand>
</feature>
<sequence>MNPKFIALLGSTGSIGRSTLSLVRQFPDRFKIHSLSCRRSIDKLVDQIKEFSPKQVVVEASDQVTQLRELFAESELEILSGDQGNCQLVQHPEVDLVVTGIVGSAGLSPCLKALEYGKDLVFGNKESLVLAGELFMQVAHRSGSLILPMDSEHNAIYQSLAGHRREDVISLILTASGGPFRDLPLDDFSAITKKDALQHPNWEMGNKITIDSATMMNKGLEVIEAHWLFGIPLEKIEVVIHRESIVHSLVEYVDGSLIAQLGQPDMRIPLAYCLGYPERLPLKLPRLNLCELGSLHFENPDPVRYPCFALALAALRQGGAAPAVLNGGNEAVVEAFLDEELRFIHIASYLQRLMSLFGRWRQKPECPNYLQYINSVDDALAADRWGRSKLRQLLETTS</sequence>
<keyword evidence="9" id="KW-0460">Magnesium</keyword>
<feature type="binding site" evidence="9">
    <location>
        <position position="151"/>
    </location>
    <ligand>
        <name>1-deoxy-D-xylulose 5-phosphate</name>
        <dbReference type="ChEBI" id="CHEBI:57792"/>
    </ligand>
</feature>
<evidence type="ECO:0000256" key="9">
    <source>
        <dbReference type="HAMAP-Rule" id="MF_00183"/>
    </source>
</evidence>
<dbReference type="HAMAP" id="MF_00183">
    <property type="entry name" value="DXP_reductoisom"/>
    <property type="match status" value="1"/>
</dbReference>
<dbReference type="InterPro" id="IPR013644">
    <property type="entry name" value="DXP_reductoisomerase_C"/>
</dbReference>
<feature type="domain" description="1-deoxy-D-xylulose 5-phosphate reductoisomerase N-terminal" evidence="10">
    <location>
        <begin position="6"/>
        <end position="132"/>
    </location>
</feature>
<dbReference type="InterPro" id="IPR013512">
    <property type="entry name" value="DXP_reductoisomerase_N"/>
</dbReference>
<dbReference type="EC" id="1.1.1.267" evidence="9"/>
<feature type="binding site" evidence="9">
    <location>
        <position position="39"/>
    </location>
    <ligand>
        <name>NADPH</name>
        <dbReference type="ChEBI" id="CHEBI:57783"/>
    </ligand>
</feature>
<dbReference type="SUPFAM" id="SSF51735">
    <property type="entry name" value="NAD(P)-binding Rossmann-fold domains"/>
    <property type="match status" value="1"/>
</dbReference>
<dbReference type="GO" id="GO:0016853">
    <property type="term" value="F:isomerase activity"/>
    <property type="evidence" value="ECO:0007669"/>
    <property type="project" value="UniProtKB-KW"/>
</dbReference>
<reference evidence="15" key="1">
    <citation type="submission" date="2017-09" db="EMBL/GenBank/DDBJ databases">
        <title>The Reconstruction of 2,631 Draft Metagenome-Assembled Genomes from the Global Oceans.</title>
        <authorList>
            <person name="Tully B.J."/>
            <person name="Graham E.D."/>
            <person name="Heidelberg J.F."/>
        </authorList>
    </citation>
    <scope>NUCLEOTIDE SEQUENCE [LARGE SCALE GENOMIC DNA]</scope>
</reference>
<keyword evidence="4 9" id="KW-0521">NADP</keyword>
<feature type="binding site" evidence="9">
    <location>
        <position position="12"/>
    </location>
    <ligand>
        <name>NADPH</name>
        <dbReference type="ChEBI" id="CHEBI:57783"/>
    </ligand>
</feature>
<evidence type="ECO:0000256" key="3">
    <source>
        <dbReference type="ARBA" id="ARBA00022723"/>
    </source>
</evidence>
<dbReference type="EMBL" id="NZEX01000185">
    <property type="protein sequence ID" value="MAH64738.1"/>
    <property type="molecule type" value="Genomic_DNA"/>
</dbReference>
<dbReference type="FunFam" id="3.40.50.720:FF:000045">
    <property type="entry name" value="1-deoxy-D-xylulose 5-phosphate reductoisomerase"/>
    <property type="match status" value="1"/>
</dbReference>
<comment type="pathway">
    <text evidence="1 9">Isoprenoid biosynthesis; isopentenyl diphosphate biosynthesis via DXP pathway; isopentenyl diphosphate from 1-deoxy-D-xylulose 5-phosphate: step 1/6.</text>
</comment>
<dbReference type="UniPathway" id="UPA00056">
    <property type="reaction ID" value="UER00092"/>
</dbReference>
<evidence type="ECO:0000259" key="12">
    <source>
        <dbReference type="Pfam" id="PF13288"/>
    </source>
</evidence>
<evidence type="ECO:0000313" key="14">
    <source>
        <dbReference type="EMBL" id="MAH64738.1"/>
    </source>
</evidence>
<dbReference type="Proteomes" id="UP000226525">
    <property type="component" value="Unassembled WGS sequence"/>
</dbReference>
<dbReference type="NCBIfam" id="TIGR00243">
    <property type="entry name" value="Dxr"/>
    <property type="match status" value="1"/>
</dbReference>
<evidence type="ECO:0000313" key="15">
    <source>
        <dbReference type="Proteomes" id="UP000226525"/>
    </source>
</evidence>
<gene>
    <name evidence="9" type="primary">dxr</name>
    <name evidence="13" type="ORF">CMN54_14100</name>
    <name evidence="14" type="ORF">CMN54_15115</name>
</gene>
<feature type="binding site" evidence="9">
    <location>
        <position position="221"/>
    </location>
    <ligand>
        <name>1-deoxy-D-xylulose 5-phosphate</name>
        <dbReference type="ChEBI" id="CHEBI:57792"/>
    </ligand>
</feature>
<reference evidence="13" key="2">
    <citation type="journal article" date="2018" name="Sci. Data">
        <title>The reconstruction of 2,631 draft metagenome-assembled genomes from the global oceans.</title>
        <authorList>
            <person name="Tully B.J."/>
            <person name="Graham E.D."/>
            <person name="Heidelberg J.F."/>
        </authorList>
    </citation>
    <scope>NUCLEOTIDE SEQUENCE</scope>
    <source>
        <strain evidence="13">MED745</strain>
    </source>
</reference>
<evidence type="ECO:0000256" key="8">
    <source>
        <dbReference type="ARBA" id="ARBA00048543"/>
    </source>
</evidence>
<feature type="binding site" evidence="9">
    <location>
        <position position="124"/>
    </location>
    <ligand>
        <name>NADPH</name>
        <dbReference type="ChEBI" id="CHEBI:57783"/>
    </ligand>
</feature>
<evidence type="ECO:0000256" key="6">
    <source>
        <dbReference type="ARBA" id="ARBA00023211"/>
    </source>
</evidence>
<comment type="cofactor">
    <cofactor evidence="9">
        <name>Mg(2+)</name>
        <dbReference type="ChEBI" id="CHEBI:18420"/>
    </cofactor>
    <cofactor evidence="9">
        <name>Mn(2+)</name>
        <dbReference type="ChEBI" id="CHEBI:29035"/>
    </cofactor>
</comment>
<comment type="caution">
    <text evidence="13">The sequence shown here is derived from an EMBL/GenBank/DDBJ whole genome shotgun (WGS) entry which is preliminary data.</text>
</comment>
<dbReference type="InterPro" id="IPR003821">
    <property type="entry name" value="DXP_reductoisomerase"/>
</dbReference>
<accession>A0A2D6YMW2</accession>
<evidence type="ECO:0000256" key="2">
    <source>
        <dbReference type="ARBA" id="ARBA00006825"/>
    </source>
</evidence>
<dbReference type="GO" id="GO:0070402">
    <property type="term" value="F:NADPH binding"/>
    <property type="evidence" value="ECO:0007669"/>
    <property type="project" value="InterPro"/>
</dbReference>
<feature type="domain" description="1-deoxy-D-xylulose 5-phosphate reductoisomerase C-terminal" evidence="11">
    <location>
        <begin position="146"/>
        <end position="229"/>
    </location>
</feature>
<dbReference type="AlphaFoldDB" id="A0A2D6YMW2"/>
<feature type="binding site" evidence="9">
    <location>
        <position position="221"/>
    </location>
    <ligand>
        <name>Mn(2+)</name>
        <dbReference type="ChEBI" id="CHEBI:29035"/>
    </ligand>
</feature>
<feature type="binding site" evidence="9">
    <location>
        <position position="126"/>
    </location>
    <ligand>
        <name>NADPH</name>
        <dbReference type="ChEBI" id="CHEBI:57783"/>
    </ligand>
</feature>
<dbReference type="NCBIfam" id="NF009114">
    <property type="entry name" value="PRK12464.1"/>
    <property type="match status" value="1"/>
</dbReference>
<proteinExistence type="inferred from homology"/>
<comment type="caution">
    <text evidence="9">Lacks conserved residue(s) required for the propagation of feature annotation.</text>
</comment>
<dbReference type="Pfam" id="PF13288">
    <property type="entry name" value="DXPR_C"/>
    <property type="match status" value="1"/>
</dbReference>
<dbReference type="Gene3D" id="1.10.1740.10">
    <property type="match status" value="1"/>
</dbReference>
<dbReference type="Pfam" id="PF02670">
    <property type="entry name" value="DXP_reductoisom"/>
    <property type="match status" value="1"/>
</dbReference>
<comment type="catalytic activity">
    <reaction evidence="8">
        <text>2-C-methyl-D-erythritol 4-phosphate + NADP(+) = 1-deoxy-D-xylulose 5-phosphate + NADPH + H(+)</text>
        <dbReference type="Rhea" id="RHEA:13717"/>
        <dbReference type="ChEBI" id="CHEBI:15378"/>
        <dbReference type="ChEBI" id="CHEBI:57783"/>
        <dbReference type="ChEBI" id="CHEBI:57792"/>
        <dbReference type="ChEBI" id="CHEBI:58262"/>
        <dbReference type="ChEBI" id="CHEBI:58349"/>
        <dbReference type="EC" id="1.1.1.267"/>
    </reaction>
    <physiologicalReaction direction="right-to-left" evidence="8">
        <dbReference type="Rhea" id="RHEA:13719"/>
    </physiologicalReaction>
</comment>
<feature type="binding site" evidence="9">
    <location>
        <position position="218"/>
    </location>
    <ligand>
        <name>1-deoxy-D-xylulose 5-phosphate</name>
        <dbReference type="ChEBI" id="CHEBI:57792"/>
    </ligand>
</feature>
<keyword evidence="13" id="KW-0413">Isomerase</keyword>
<dbReference type="GO" id="GO:0030145">
    <property type="term" value="F:manganese ion binding"/>
    <property type="evidence" value="ECO:0007669"/>
    <property type="project" value="TreeGrafter"/>
</dbReference>
<dbReference type="GO" id="GO:0030604">
    <property type="term" value="F:1-deoxy-D-xylulose-5-phosphate reductoisomerase activity"/>
    <property type="evidence" value="ECO:0007669"/>
    <property type="project" value="UniProtKB-UniRule"/>
</dbReference>
<feature type="binding site" evidence="9">
    <location>
        <position position="125"/>
    </location>
    <ligand>
        <name>1-deoxy-D-xylulose 5-phosphate</name>
        <dbReference type="ChEBI" id="CHEBI:57792"/>
    </ligand>
</feature>
<feature type="binding site" evidence="9">
    <location>
        <position position="152"/>
    </location>
    <ligand>
        <name>1-deoxy-D-xylulose 5-phosphate</name>
        <dbReference type="ChEBI" id="CHEBI:57792"/>
    </ligand>
</feature>
<feature type="binding site" evidence="9">
    <location>
        <position position="199"/>
    </location>
    <ligand>
        <name>1-deoxy-D-xylulose 5-phosphate</name>
        <dbReference type="ChEBI" id="CHEBI:57792"/>
    </ligand>
</feature>
<dbReference type="InterPro" id="IPR026877">
    <property type="entry name" value="DXPR_C"/>
</dbReference>
<dbReference type="PANTHER" id="PTHR30525:SF0">
    <property type="entry name" value="1-DEOXY-D-XYLULOSE 5-PHOSPHATE REDUCTOISOMERASE, CHLOROPLASTIC"/>
    <property type="match status" value="1"/>
</dbReference>
<evidence type="ECO:0000256" key="5">
    <source>
        <dbReference type="ARBA" id="ARBA00023002"/>
    </source>
</evidence>
<dbReference type="Gene3D" id="3.40.50.720">
    <property type="entry name" value="NAD(P)-binding Rossmann-like Domain"/>
    <property type="match status" value="1"/>
</dbReference>
<keyword evidence="6 9" id="KW-0464">Manganese</keyword>
<feature type="binding site" evidence="9">
    <location>
        <position position="14"/>
    </location>
    <ligand>
        <name>NADPH</name>
        <dbReference type="ChEBI" id="CHEBI:57783"/>
    </ligand>
</feature>
<feature type="binding site" evidence="9">
    <location>
        <position position="212"/>
    </location>
    <ligand>
        <name>1-deoxy-D-xylulose 5-phosphate</name>
        <dbReference type="ChEBI" id="CHEBI:57792"/>
    </ligand>
</feature>
<name>A0A2D6YMW2_9DELT</name>
<dbReference type="SUPFAM" id="SSF69055">
    <property type="entry name" value="1-deoxy-D-xylulose-5-phosphate reductoisomerase, C-terminal domain"/>
    <property type="match status" value="1"/>
</dbReference>
<feature type="binding site" evidence="9">
    <location>
        <position position="176"/>
    </location>
    <ligand>
        <name>1-deoxy-D-xylulose 5-phosphate</name>
        <dbReference type="ChEBI" id="CHEBI:57792"/>
    </ligand>
</feature>
<dbReference type="PANTHER" id="PTHR30525">
    <property type="entry name" value="1-DEOXY-D-XYLULOSE 5-PHOSPHATE REDUCTOISOMERASE"/>
    <property type="match status" value="1"/>
</dbReference>
<dbReference type="SUPFAM" id="SSF55347">
    <property type="entry name" value="Glyceraldehyde-3-phosphate dehydrogenase-like, C-terminal domain"/>
    <property type="match status" value="1"/>
</dbReference>
<comment type="similarity">
    <text evidence="2 9">Belongs to the DXR family.</text>
</comment>
<dbReference type="InterPro" id="IPR036291">
    <property type="entry name" value="NAD(P)-bd_dom_sf"/>
</dbReference>
<dbReference type="InterPro" id="IPR036169">
    <property type="entry name" value="DXPR_C_sf"/>
</dbReference>
<keyword evidence="7 9" id="KW-0414">Isoprene biosynthesis</keyword>
<evidence type="ECO:0000256" key="7">
    <source>
        <dbReference type="ARBA" id="ARBA00023229"/>
    </source>
</evidence>
<organism evidence="13 15">
    <name type="scientific">SAR324 cluster bacterium</name>
    <dbReference type="NCBI Taxonomy" id="2024889"/>
    <lineage>
        <taxon>Bacteria</taxon>
        <taxon>Deltaproteobacteria</taxon>
        <taxon>SAR324 cluster</taxon>
    </lineage>
</organism>
<keyword evidence="5 9" id="KW-0560">Oxidoreductase</keyword>
<evidence type="ECO:0000259" key="10">
    <source>
        <dbReference type="Pfam" id="PF02670"/>
    </source>
</evidence>
<dbReference type="PIRSF" id="PIRSF006205">
    <property type="entry name" value="Dxp_reductismrs"/>
    <property type="match status" value="1"/>
</dbReference>